<dbReference type="Gene3D" id="3.40.50.1820">
    <property type="entry name" value="alpha/beta hydrolase"/>
    <property type="match status" value="1"/>
</dbReference>
<sequence>MKRETLVFLPGMMCDERLFAPQVEAFRGQYDIVIPKLCETSIEEMARNVLSSISTQKFNLVGLSMGGIVAMEIMRQASHRILRLALLDTNHLADASENYANRNRQIKDIQNGKLRDVIVTEMKPHYLAEKNMGNKALLSVLIEMAMDVGGEVFIAQSTALRDRRSQIETLKAVHQPTLILCGDEDALCPPERHQQMATLISNGQMLSIKNAGHISTLEAPEEVNQWLMKWVSVPVIHRT</sequence>
<reference evidence="2 3" key="1">
    <citation type="submission" date="2024-03" db="EMBL/GenBank/DDBJ databases">
        <title>Community enrichment and isolation of bacterial strains for fucoidan degradation.</title>
        <authorList>
            <person name="Sichert A."/>
        </authorList>
    </citation>
    <scope>NUCLEOTIDE SEQUENCE [LARGE SCALE GENOMIC DNA]</scope>
    <source>
        <strain evidence="2 3">AS62</strain>
    </source>
</reference>
<dbReference type="PANTHER" id="PTHR43798:SF29">
    <property type="entry name" value="AB HYDROLASE-1 DOMAIN-CONTAINING PROTEIN"/>
    <property type="match status" value="1"/>
</dbReference>
<dbReference type="InterPro" id="IPR050266">
    <property type="entry name" value="AB_hydrolase_sf"/>
</dbReference>
<dbReference type="PRINTS" id="PR00111">
    <property type="entry name" value="ABHYDROLASE"/>
</dbReference>
<dbReference type="SUPFAM" id="SSF53474">
    <property type="entry name" value="alpha/beta-Hydrolases"/>
    <property type="match status" value="1"/>
</dbReference>
<evidence type="ECO:0000259" key="1">
    <source>
        <dbReference type="Pfam" id="PF00561"/>
    </source>
</evidence>
<accession>A0ABU9TA65</accession>
<keyword evidence="2" id="KW-0378">Hydrolase</keyword>
<dbReference type="Pfam" id="PF00561">
    <property type="entry name" value="Abhydrolase_1"/>
    <property type="match status" value="1"/>
</dbReference>
<protein>
    <submittedName>
        <fullName evidence="2">Alpha/beta fold hydrolase</fullName>
    </submittedName>
</protein>
<dbReference type="InterPro" id="IPR000073">
    <property type="entry name" value="AB_hydrolase_1"/>
</dbReference>
<comment type="caution">
    <text evidence="2">The sequence shown here is derived from an EMBL/GenBank/DDBJ whole genome shotgun (WGS) entry which is preliminary data.</text>
</comment>
<keyword evidence="3" id="KW-1185">Reference proteome</keyword>
<organism evidence="2 3">
    <name type="scientific">Ahrensia kielensis</name>
    <dbReference type="NCBI Taxonomy" id="76980"/>
    <lineage>
        <taxon>Bacteria</taxon>
        <taxon>Pseudomonadati</taxon>
        <taxon>Pseudomonadota</taxon>
        <taxon>Alphaproteobacteria</taxon>
        <taxon>Hyphomicrobiales</taxon>
        <taxon>Ahrensiaceae</taxon>
        <taxon>Ahrensia</taxon>
    </lineage>
</organism>
<proteinExistence type="predicted"/>
<gene>
    <name evidence="2" type="ORF">WNY59_15590</name>
</gene>
<dbReference type="Proteomes" id="UP001477870">
    <property type="component" value="Unassembled WGS sequence"/>
</dbReference>
<dbReference type="InterPro" id="IPR029058">
    <property type="entry name" value="AB_hydrolase_fold"/>
</dbReference>
<dbReference type="PANTHER" id="PTHR43798">
    <property type="entry name" value="MONOACYLGLYCEROL LIPASE"/>
    <property type="match status" value="1"/>
</dbReference>
<dbReference type="GO" id="GO:0016787">
    <property type="term" value="F:hydrolase activity"/>
    <property type="evidence" value="ECO:0007669"/>
    <property type="project" value="UniProtKB-KW"/>
</dbReference>
<dbReference type="RefSeq" id="WP_342849211.1">
    <property type="nucleotide sequence ID" value="NZ_JBBMQO010000010.1"/>
</dbReference>
<evidence type="ECO:0000313" key="3">
    <source>
        <dbReference type="Proteomes" id="UP001477870"/>
    </source>
</evidence>
<feature type="domain" description="AB hydrolase-1" evidence="1">
    <location>
        <begin position="41"/>
        <end position="220"/>
    </location>
</feature>
<dbReference type="EMBL" id="JBBMQO010000010">
    <property type="protein sequence ID" value="MEM5503010.1"/>
    <property type="molecule type" value="Genomic_DNA"/>
</dbReference>
<name>A0ABU9TA65_9HYPH</name>
<evidence type="ECO:0000313" key="2">
    <source>
        <dbReference type="EMBL" id="MEM5503010.1"/>
    </source>
</evidence>